<name>Q4SY88_TETNG</name>
<feature type="transmembrane region" description="Helical" evidence="1">
    <location>
        <begin position="59"/>
        <end position="81"/>
    </location>
</feature>
<reference evidence="2" key="2">
    <citation type="submission" date="2004-02" db="EMBL/GenBank/DDBJ databases">
        <authorList>
            <consortium name="Genoscope"/>
            <consortium name="Whitehead Institute Centre for Genome Research"/>
        </authorList>
    </citation>
    <scope>NUCLEOTIDE SEQUENCE</scope>
</reference>
<dbReference type="AlphaFoldDB" id="Q4SY88"/>
<protein>
    <submittedName>
        <fullName evidence="2">(spotted green pufferfish) hypothetical protein</fullName>
    </submittedName>
</protein>
<comment type="caution">
    <text evidence="2">The sequence shown here is derived from an EMBL/GenBank/DDBJ whole genome shotgun (WGS) entry which is preliminary data.</text>
</comment>
<dbReference type="KEGG" id="tng:GSTEN00010451G001"/>
<accession>Q4SY88</accession>
<keyword evidence="1" id="KW-0472">Membrane</keyword>
<proteinExistence type="predicted"/>
<gene>
    <name evidence="2" type="ORF">GSTENG00010451001</name>
</gene>
<keyword evidence="1" id="KW-1133">Transmembrane helix</keyword>
<sequence>MAALNEPVCQPKSRQRDDYSLMPRRQGNEISCSSSCSFSFSISASQRPSLRFSETGRDFFFFFIVIVRNILVWVSEAPTLLCGPRAWLKLKSFHLRYIISD</sequence>
<evidence type="ECO:0000256" key="1">
    <source>
        <dbReference type="SAM" id="Phobius"/>
    </source>
</evidence>
<evidence type="ECO:0000313" key="2">
    <source>
        <dbReference type="EMBL" id="CAF94394.1"/>
    </source>
</evidence>
<reference evidence="2" key="1">
    <citation type="journal article" date="2004" name="Nature">
        <title>Genome duplication in the teleost fish Tetraodon nigroviridis reveals the early vertebrate proto-karyotype.</title>
        <authorList>
            <person name="Jaillon O."/>
            <person name="Aury J.-M."/>
            <person name="Brunet F."/>
            <person name="Petit J.-L."/>
            <person name="Stange-Thomann N."/>
            <person name="Mauceli E."/>
            <person name="Bouneau L."/>
            <person name="Fischer C."/>
            <person name="Ozouf-Costaz C."/>
            <person name="Bernot A."/>
            <person name="Nicaud S."/>
            <person name="Jaffe D."/>
            <person name="Fisher S."/>
            <person name="Lutfalla G."/>
            <person name="Dossat C."/>
            <person name="Segurens B."/>
            <person name="Dasilva C."/>
            <person name="Salanoubat M."/>
            <person name="Levy M."/>
            <person name="Boudet N."/>
            <person name="Castellano S."/>
            <person name="Anthouard V."/>
            <person name="Jubin C."/>
            <person name="Castelli V."/>
            <person name="Katinka M."/>
            <person name="Vacherie B."/>
            <person name="Biemont C."/>
            <person name="Skalli Z."/>
            <person name="Cattolico L."/>
            <person name="Poulain J."/>
            <person name="De Berardinis V."/>
            <person name="Cruaud C."/>
            <person name="Duprat S."/>
            <person name="Brottier P."/>
            <person name="Coutanceau J.-P."/>
            <person name="Gouzy J."/>
            <person name="Parra G."/>
            <person name="Lardier G."/>
            <person name="Chapple C."/>
            <person name="McKernan K.J."/>
            <person name="McEwan P."/>
            <person name="Bosak S."/>
            <person name="Kellis M."/>
            <person name="Volff J.-N."/>
            <person name="Guigo R."/>
            <person name="Zody M.C."/>
            <person name="Mesirov J."/>
            <person name="Lindblad-Toh K."/>
            <person name="Birren B."/>
            <person name="Nusbaum C."/>
            <person name="Kahn D."/>
            <person name="Robinson-Rechavi M."/>
            <person name="Laudet V."/>
            <person name="Schachter V."/>
            <person name="Quetier F."/>
            <person name="Saurin W."/>
            <person name="Scarpelli C."/>
            <person name="Wincker P."/>
            <person name="Lander E.S."/>
            <person name="Weissenbach J."/>
            <person name="Roest Crollius H."/>
        </authorList>
    </citation>
    <scope>NUCLEOTIDE SEQUENCE [LARGE SCALE GENOMIC DNA]</scope>
</reference>
<organism evidence="2">
    <name type="scientific">Tetraodon nigroviridis</name>
    <name type="common">Spotted green pufferfish</name>
    <name type="synonym">Chelonodon nigroviridis</name>
    <dbReference type="NCBI Taxonomy" id="99883"/>
    <lineage>
        <taxon>Eukaryota</taxon>
        <taxon>Metazoa</taxon>
        <taxon>Chordata</taxon>
        <taxon>Craniata</taxon>
        <taxon>Vertebrata</taxon>
        <taxon>Euteleostomi</taxon>
        <taxon>Actinopterygii</taxon>
        <taxon>Neopterygii</taxon>
        <taxon>Teleostei</taxon>
        <taxon>Neoteleostei</taxon>
        <taxon>Acanthomorphata</taxon>
        <taxon>Eupercaria</taxon>
        <taxon>Tetraodontiformes</taxon>
        <taxon>Tetradontoidea</taxon>
        <taxon>Tetraodontidae</taxon>
        <taxon>Tetraodon</taxon>
    </lineage>
</organism>
<dbReference type="EMBL" id="CAAE01012148">
    <property type="protein sequence ID" value="CAF94394.1"/>
    <property type="molecule type" value="Genomic_DNA"/>
</dbReference>
<keyword evidence="1" id="KW-0812">Transmembrane</keyword>